<evidence type="ECO:0000259" key="1">
    <source>
        <dbReference type="PROSITE" id="PS51186"/>
    </source>
</evidence>
<comment type="caution">
    <text evidence="2">The sequence shown here is derived from an EMBL/GenBank/DDBJ whole genome shotgun (WGS) entry which is preliminary data.</text>
</comment>
<dbReference type="AlphaFoldDB" id="A0A9P5XP31"/>
<dbReference type="Gene3D" id="3.40.630.30">
    <property type="match status" value="1"/>
</dbReference>
<dbReference type="PROSITE" id="PS51186">
    <property type="entry name" value="GNAT"/>
    <property type="match status" value="1"/>
</dbReference>
<proteinExistence type="predicted"/>
<dbReference type="SUPFAM" id="SSF55729">
    <property type="entry name" value="Acyl-CoA N-acyltransferases (Nat)"/>
    <property type="match status" value="1"/>
</dbReference>
<reference evidence="2" key="1">
    <citation type="submission" date="2020-11" db="EMBL/GenBank/DDBJ databases">
        <authorList>
            <consortium name="DOE Joint Genome Institute"/>
            <person name="Ahrendt S."/>
            <person name="Riley R."/>
            <person name="Andreopoulos W."/>
            <person name="Labutti K."/>
            <person name="Pangilinan J."/>
            <person name="Ruiz-Duenas F.J."/>
            <person name="Barrasa J.M."/>
            <person name="Sanchez-Garcia M."/>
            <person name="Camarero S."/>
            <person name="Miyauchi S."/>
            <person name="Serrano A."/>
            <person name="Linde D."/>
            <person name="Babiker R."/>
            <person name="Drula E."/>
            <person name="Ayuso-Fernandez I."/>
            <person name="Pacheco R."/>
            <person name="Padilla G."/>
            <person name="Ferreira P."/>
            <person name="Barriuso J."/>
            <person name="Kellner H."/>
            <person name="Castanera R."/>
            <person name="Alfaro M."/>
            <person name="Ramirez L."/>
            <person name="Pisabarro A.G."/>
            <person name="Kuo A."/>
            <person name="Tritt A."/>
            <person name="Lipzen A."/>
            <person name="He G."/>
            <person name="Yan M."/>
            <person name="Ng V."/>
            <person name="Cullen D."/>
            <person name="Martin F."/>
            <person name="Rosso M.-N."/>
            <person name="Henrissat B."/>
            <person name="Hibbett D."/>
            <person name="Martinez A.T."/>
            <person name="Grigoriev I.V."/>
        </authorList>
    </citation>
    <scope>NUCLEOTIDE SEQUENCE</scope>
    <source>
        <strain evidence="2">MF-IS2</strain>
    </source>
</reference>
<gene>
    <name evidence="2" type="ORF">P691DRAFT_770837</name>
</gene>
<dbReference type="EMBL" id="MU151056">
    <property type="protein sequence ID" value="KAF9454124.1"/>
    <property type="molecule type" value="Genomic_DNA"/>
</dbReference>
<organism evidence="2 3">
    <name type="scientific">Macrolepiota fuliginosa MF-IS2</name>
    <dbReference type="NCBI Taxonomy" id="1400762"/>
    <lineage>
        <taxon>Eukaryota</taxon>
        <taxon>Fungi</taxon>
        <taxon>Dikarya</taxon>
        <taxon>Basidiomycota</taxon>
        <taxon>Agaricomycotina</taxon>
        <taxon>Agaricomycetes</taxon>
        <taxon>Agaricomycetidae</taxon>
        <taxon>Agaricales</taxon>
        <taxon>Agaricineae</taxon>
        <taxon>Agaricaceae</taxon>
        <taxon>Macrolepiota</taxon>
    </lineage>
</organism>
<dbReference type="OrthoDB" id="5372118at2759"/>
<dbReference type="Proteomes" id="UP000807342">
    <property type="component" value="Unassembled WGS sequence"/>
</dbReference>
<keyword evidence="3" id="KW-1185">Reference proteome</keyword>
<name>A0A9P5XP31_9AGAR</name>
<accession>A0A9P5XP31</accession>
<protein>
    <recommendedName>
        <fullName evidence="1">N-acetyltransferase domain-containing protein</fullName>
    </recommendedName>
</protein>
<dbReference type="InterPro" id="IPR016181">
    <property type="entry name" value="Acyl_CoA_acyltransferase"/>
</dbReference>
<evidence type="ECO:0000313" key="2">
    <source>
        <dbReference type="EMBL" id="KAF9454124.1"/>
    </source>
</evidence>
<dbReference type="Pfam" id="PF13673">
    <property type="entry name" value="Acetyltransf_10"/>
    <property type="match status" value="1"/>
</dbReference>
<feature type="domain" description="N-acetyltransferase" evidence="1">
    <location>
        <begin position="181"/>
        <end position="346"/>
    </location>
</feature>
<dbReference type="GO" id="GO:0016747">
    <property type="term" value="F:acyltransferase activity, transferring groups other than amino-acyl groups"/>
    <property type="evidence" value="ECO:0007669"/>
    <property type="project" value="InterPro"/>
</dbReference>
<dbReference type="InterPro" id="IPR000182">
    <property type="entry name" value="GNAT_dom"/>
</dbReference>
<evidence type="ECO:0000313" key="3">
    <source>
        <dbReference type="Proteomes" id="UP000807342"/>
    </source>
</evidence>
<sequence>MPIATTQIETRVFRSAVPLLNACQPLFKGSPEQYNIIYPQTAQAVRQEIDGTLGDDNLWITCSSGAQVSAPDLVLSCNEDSHGNKLPIFIASSLPMATLSNTDFLMPRLQRLVATLYDEISRTRVFSVFAVAPITIAFSQLWTEKTGIPRELQPYYSATYARCTKQSFRNKQFTILGDTSYDLRLAERNDVDAVSDLCHGFALTSPPFILTPQKACEEAEFLINHKQVWVHTINRPGAKEEIASIVAVTRESASVSAITKVFTNPRWRGKRCAERLVRYVTKILLYKHNKEAVVLYVGRENAARKVYQRVGFTAPSGQALCDDQGSNEGHWLELGFDREQVVLGHW</sequence>